<name>A0ABM8PBL6_9BURK</name>
<organism evidence="2 3">
    <name type="scientific">Paraburkholderia hiiakae</name>
    <dbReference type="NCBI Taxonomy" id="1081782"/>
    <lineage>
        <taxon>Bacteria</taxon>
        <taxon>Pseudomonadati</taxon>
        <taxon>Pseudomonadota</taxon>
        <taxon>Betaproteobacteria</taxon>
        <taxon>Burkholderiales</taxon>
        <taxon>Burkholderiaceae</taxon>
        <taxon>Paraburkholderia</taxon>
    </lineage>
</organism>
<evidence type="ECO:0000313" key="2">
    <source>
        <dbReference type="EMBL" id="CAD6562055.1"/>
    </source>
</evidence>
<proteinExistence type="predicted"/>
<dbReference type="Pfam" id="PF14534">
    <property type="entry name" value="DUF4440"/>
    <property type="match status" value="1"/>
</dbReference>
<feature type="domain" description="DUF4440" evidence="1">
    <location>
        <begin position="11"/>
        <end position="117"/>
    </location>
</feature>
<comment type="caution">
    <text evidence="2">The sequence shown here is derived from an EMBL/GenBank/DDBJ whole genome shotgun (WGS) entry which is preliminary data.</text>
</comment>
<sequence>MNDTRRVAEELRALEERRRLAMLAADTAALRDILDEGLVYVHSTGTRDSRASYLGKLDDGAVRYEELSTEVVEIAVRERFALLRGTMTARVRTPERALSVASHYEIVWIRTADAWRVVAFHGFLPGTANRPT</sequence>
<accession>A0ABM8PBL6</accession>
<keyword evidence="3" id="KW-1185">Reference proteome</keyword>
<dbReference type="EMBL" id="CAJHCQ010000043">
    <property type="protein sequence ID" value="CAD6562055.1"/>
    <property type="molecule type" value="Genomic_DNA"/>
</dbReference>
<evidence type="ECO:0000259" key="1">
    <source>
        <dbReference type="Pfam" id="PF14534"/>
    </source>
</evidence>
<protein>
    <recommendedName>
        <fullName evidence="1">DUF4440 domain-containing protein</fullName>
    </recommendedName>
</protein>
<dbReference type="RefSeq" id="WP_201701064.1">
    <property type="nucleotide sequence ID" value="NZ_CAJHCQ010000043.1"/>
</dbReference>
<dbReference type="SUPFAM" id="SSF54427">
    <property type="entry name" value="NTF2-like"/>
    <property type="match status" value="1"/>
</dbReference>
<reference evidence="2 3" key="1">
    <citation type="submission" date="2020-10" db="EMBL/GenBank/DDBJ databases">
        <authorList>
            <person name="Peeters C."/>
        </authorList>
    </citation>
    <scope>NUCLEOTIDE SEQUENCE [LARGE SCALE GENOMIC DNA]</scope>
    <source>
        <strain evidence="2 3">LMG 27952</strain>
    </source>
</reference>
<dbReference type="Gene3D" id="3.10.450.50">
    <property type="match status" value="1"/>
</dbReference>
<evidence type="ECO:0000313" key="3">
    <source>
        <dbReference type="Proteomes" id="UP000656319"/>
    </source>
</evidence>
<dbReference type="InterPro" id="IPR032710">
    <property type="entry name" value="NTF2-like_dom_sf"/>
</dbReference>
<gene>
    <name evidence="2" type="ORF">LMG27952_07667</name>
</gene>
<dbReference type="Proteomes" id="UP000656319">
    <property type="component" value="Unassembled WGS sequence"/>
</dbReference>
<dbReference type="InterPro" id="IPR027843">
    <property type="entry name" value="DUF4440"/>
</dbReference>